<dbReference type="KEGG" id="ssau:H8M03_00160"/>
<protein>
    <recommendedName>
        <fullName evidence="3">Right-handed parallel beta-helix repeat-containing protein</fullName>
    </recommendedName>
</protein>
<keyword evidence="2" id="KW-1185">Reference proteome</keyword>
<dbReference type="AlphaFoldDB" id="A0A7G9L2H8"/>
<organism evidence="1 2">
    <name type="scientific">Sphingomonas sabuli</name>
    <dbReference type="NCBI Taxonomy" id="2764186"/>
    <lineage>
        <taxon>Bacteria</taxon>
        <taxon>Pseudomonadati</taxon>
        <taxon>Pseudomonadota</taxon>
        <taxon>Alphaproteobacteria</taxon>
        <taxon>Sphingomonadales</taxon>
        <taxon>Sphingomonadaceae</taxon>
        <taxon>Sphingomonas</taxon>
    </lineage>
</organism>
<evidence type="ECO:0000313" key="2">
    <source>
        <dbReference type="Proteomes" id="UP000515861"/>
    </source>
</evidence>
<dbReference type="InterPro" id="IPR012334">
    <property type="entry name" value="Pectin_lyas_fold"/>
</dbReference>
<evidence type="ECO:0000313" key="1">
    <source>
        <dbReference type="EMBL" id="QNM82827.1"/>
    </source>
</evidence>
<proteinExistence type="predicted"/>
<dbReference type="Proteomes" id="UP000515861">
    <property type="component" value="Chromosome"/>
</dbReference>
<dbReference type="RefSeq" id="WP_187479782.1">
    <property type="nucleotide sequence ID" value="NZ_CP060697.1"/>
</dbReference>
<reference evidence="1 2" key="1">
    <citation type="submission" date="2020-08" db="EMBL/GenBank/DDBJ databases">
        <title>Sphingomonas sp. sand1-3 16S ribosomal RNA gene Genome sequencing and assembly.</title>
        <authorList>
            <person name="Kang M."/>
        </authorList>
    </citation>
    <scope>NUCLEOTIDE SEQUENCE [LARGE SCALE GENOMIC DNA]</scope>
    <source>
        <strain evidence="2">sand1-3</strain>
    </source>
</reference>
<name>A0A7G9L2H8_9SPHN</name>
<evidence type="ECO:0008006" key="3">
    <source>
        <dbReference type="Google" id="ProtNLM"/>
    </source>
</evidence>
<gene>
    <name evidence="1" type="ORF">H8M03_00160</name>
</gene>
<sequence length="271" mass="28185">MRTVSLQDADNVRIDGELWVDANAANAAPVTNEHMHGVFLFNTTNSVIAAIRSDNARGDNVMIGGDNNSAGSHDVSIGSIRATTAGRKNLVLHSVRNLRIGSAMLDNRAGGARLFGGKPNGTDGHSLDVEPDKFTGAVANDATIGSVETYGSGNDFTAGTSPRQADAYRVKIGSFRSAITPRPGVSAWGQYAVTLTIGDLAITGIGGDTPSEIRYAARLNVDRLTMSGAIPGKPLLWIAPARGETPIATLGAEIVRNTAGEGIRRGGPAPR</sequence>
<dbReference type="EMBL" id="CP060697">
    <property type="protein sequence ID" value="QNM82827.1"/>
    <property type="molecule type" value="Genomic_DNA"/>
</dbReference>
<dbReference type="Gene3D" id="2.160.20.10">
    <property type="entry name" value="Single-stranded right-handed beta-helix, Pectin lyase-like"/>
    <property type="match status" value="1"/>
</dbReference>
<accession>A0A7G9L2H8</accession>